<accession>A0AAD7CRI0</accession>
<gene>
    <name evidence="2" type="ORF">B0H17DRAFT_1145248</name>
</gene>
<keyword evidence="3" id="KW-1185">Reference proteome</keyword>
<protein>
    <submittedName>
        <fullName evidence="2">Uncharacterized protein</fullName>
    </submittedName>
</protein>
<name>A0AAD7CRI0_MYCRO</name>
<organism evidence="2 3">
    <name type="scientific">Mycena rosella</name>
    <name type="common">Pink bonnet</name>
    <name type="synonym">Agaricus rosellus</name>
    <dbReference type="NCBI Taxonomy" id="1033263"/>
    <lineage>
        <taxon>Eukaryota</taxon>
        <taxon>Fungi</taxon>
        <taxon>Dikarya</taxon>
        <taxon>Basidiomycota</taxon>
        <taxon>Agaricomycotina</taxon>
        <taxon>Agaricomycetes</taxon>
        <taxon>Agaricomycetidae</taxon>
        <taxon>Agaricales</taxon>
        <taxon>Marasmiineae</taxon>
        <taxon>Mycenaceae</taxon>
        <taxon>Mycena</taxon>
    </lineage>
</organism>
<dbReference type="Proteomes" id="UP001221757">
    <property type="component" value="Unassembled WGS sequence"/>
</dbReference>
<evidence type="ECO:0000313" key="2">
    <source>
        <dbReference type="EMBL" id="KAJ7659870.1"/>
    </source>
</evidence>
<evidence type="ECO:0000313" key="3">
    <source>
        <dbReference type="Proteomes" id="UP001221757"/>
    </source>
</evidence>
<dbReference type="AlphaFoldDB" id="A0AAD7CRI0"/>
<evidence type="ECO:0000256" key="1">
    <source>
        <dbReference type="SAM" id="MobiDB-lite"/>
    </source>
</evidence>
<sequence>MSVCRVDKCTDQALVAILGLHDNAVGLPEGKEKEASNSKIPFYEHPGLHGDAWFDKDKQYSIDLQLRHSIDSQFEYRLRLPPYLHPRFGLPSASAILPSSASDLFRNWTRVVEKGAVHELKPSPLCPRRLRLGPDWTSHFPREDPSDPIGPDGDPVLDTTVD</sequence>
<feature type="region of interest" description="Disordered" evidence="1">
    <location>
        <begin position="136"/>
        <end position="162"/>
    </location>
</feature>
<comment type="caution">
    <text evidence="2">The sequence shown here is derived from an EMBL/GenBank/DDBJ whole genome shotgun (WGS) entry which is preliminary data.</text>
</comment>
<reference evidence="2" key="1">
    <citation type="submission" date="2023-03" db="EMBL/GenBank/DDBJ databases">
        <title>Massive genome expansion in bonnet fungi (Mycena s.s.) driven by repeated elements and novel gene families across ecological guilds.</title>
        <authorList>
            <consortium name="Lawrence Berkeley National Laboratory"/>
            <person name="Harder C.B."/>
            <person name="Miyauchi S."/>
            <person name="Viragh M."/>
            <person name="Kuo A."/>
            <person name="Thoen E."/>
            <person name="Andreopoulos B."/>
            <person name="Lu D."/>
            <person name="Skrede I."/>
            <person name="Drula E."/>
            <person name="Henrissat B."/>
            <person name="Morin E."/>
            <person name="Kohler A."/>
            <person name="Barry K."/>
            <person name="LaButti K."/>
            <person name="Morin E."/>
            <person name="Salamov A."/>
            <person name="Lipzen A."/>
            <person name="Mereny Z."/>
            <person name="Hegedus B."/>
            <person name="Baldrian P."/>
            <person name="Stursova M."/>
            <person name="Weitz H."/>
            <person name="Taylor A."/>
            <person name="Grigoriev I.V."/>
            <person name="Nagy L.G."/>
            <person name="Martin F."/>
            <person name="Kauserud H."/>
        </authorList>
    </citation>
    <scope>NUCLEOTIDE SEQUENCE</scope>
    <source>
        <strain evidence="2">CBHHK067</strain>
    </source>
</reference>
<proteinExistence type="predicted"/>
<dbReference type="EMBL" id="JARKIE010000267">
    <property type="protein sequence ID" value="KAJ7659870.1"/>
    <property type="molecule type" value="Genomic_DNA"/>
</dbReference>